<evidence type="ECO:0000313" key="3">
    <source>
        <dbReference type="EMBL" id="KAG2262232.1"/>
    </source>
</evidence>
<evidence type="ECO:0000259" key="2">
    <source>
        <dbReference type="Pfam" id="PF05922"/>
    </source>
</evidence>
<feature type="domain" description="Inhibitor I9" evidence="2">
    <location>
        <begin position="61"/>
        <end position="116"/>
    </location>
</feature>
<comment type="caution">
    <text evidence="3">The sequence shown here is derived from an EMBL/GenBank/DDBJ whole genome shotgun (WGS) entry which is preliminary data.</text>
</comment>
<accession>A0A8X7U1A5</accession>
<keyword evidence="4" id="KW-1185">Reference proteome</keyword>
<name>A0A8X7U1A5_BRACI</name>
<feature type="signal peptide" evidence="1">
    <location>
        <begin position="1"/>
        <end position="19"/>
    </location>
</feature>
<evidence type="ECO:0000256" key="1">
    <source>
        <dbReference type="SAM" id="SignalP"/>
    </source>
</evidence>
<protein>
    <recommendedName>
        <fullName evidence="2">Inhibitor I9 domain-containing protein</fullName>
    </recommendedName>
</protein>
<feature type="chain" id="PRO_5036470777" description="Inhibitor I9 domain-containing protein" evidence="1">
    <location>
        <begin position="20"/>
        <end position="124"/>
    </location>
</feature>
<dbReference type="EMBL" id="JAAMPC010000014">
    <property type="protein sequence ID" value="KAG2262232.1"/>
    <property type="molecule type" value="Genomic_DNA"/>
</dbReference>
<dbReference type="OrthoDB" id="1080174at2759"/>
<dbReference type="InterPro" id="IPR037045">
    <property type="entry name" value="S8pro/Inhibitor_I9_sf"/>
</dbReference>
<dbReference type="Gene3D" id="3.30.70.80">
    <property type="entry name" value="Peptidase S8 propeptide/proteinase inhibitor I9"/>
    <property type="match status" value="1"/>
</dbReference>
<proteinExistence type="predicted"/>
<organism evidence="3 4">
    <name type="scientific">Brassica carinata</name>
    <name type="common">Ethiopian mustard</name>
    <name type="synonym">Abyssinian cabbage</name>
    <dbReference type="NCBI Taxonomy" id="52824"/>
    <lineage>
        <taxon>Eukaryota</taxon>
        <taxon>Viridiplantae</taxon>
        <taxon>Streptophyta</taxon>
        <taxon>Embryophyta</taxon>
        <taxon>Tracheophyta</taxon>
        <taxon>Spermatophyta</taxon>
        <taxon>Magnoliopsida</taxon>
        <taxon>eudicotyledons</taxon>
        <taxon>Gunneridae</taxon>
        <taxon>Pentapetalae</taxon>
        <taxon>rosids</taxon>
        <taxon>malvids</taxon>
        <taxon>Brassicales</taxon>
        <taxon>Brassicaceae</taxon>
        <taxon>Brassiceae</taxon>
        <taxon>Brassica</taxon>
    </lineage>
</organism>
<sequence length="124" mass="14185">MGSRVLLVFFTFYICVVSSSRTLAPSPDQNRFSSFISEPMQQIRLYLVSVDYALYHNDCKKYEQLLEKVIQGRSPKHALVYCYKHVSSGFAATLTEKEAQKMKGEEGVLSVTKDMIHRNDGRIL</sequence>
<dbReference type="Proteomes" id="UP000886595">
    <property type="component" value="Unassembled WGS sequence"/>
</dbReference>
<dbReference type="AlphaFoldDB" id="A0A8X7U1A5"/>
<reference evidence="3 4" key="1">
    <citation type="submission" date="2020-02" db="EMBL/GenBank/DDBJ databases">
        <authorList>
            <person name="Ma Q."/>
            <person name="Huang Y."/>
            <person name="Song X."/>
            <person name="Pei D."/>
        </authorList>
    </citation>
    <scope>NUCLEOTIDE SEQUENCE [LARGE SCALE GENOMIC DNA]</scope>
    <source>
        <strain evidence="3">Sxm20200214</strain>
        <tissue evidence="3">Leaf</tissue>
    </source>
</reference>
<evidence type="ECO:0000313" key="4">
    <source>
        <dbReference type="Proteomes" id="UP000886595"/>
    </source>
</evidence>
<keyword evidence="1" id="KW-0732">Signal</keyword>
<gene>
    <name evidence="3" type="ORF">Bca52824_069311</name>
</gene>
<dbReference type="Pfam" id="PF05922">
    <property type="entry name" value="Inhibitor_I9"/>
    <property type="match status" value="1"/>
</dbReference>
<dbReference type="PANTHER" id="PTHR48222">
    <property type="entry name" value="PROTEINASE INHIBITOR, PROPEPTIDE"/>
    <property type="match status" value="1"/>
</dbReference>
<dbReference type="InterPro" id="IPR010259">
    <property type="entry name" value="S8pro/Inhibitor_I9"/>
</dbReference>
<dbReference type="PANTHER" id="PTHR48222:SF4">
    <property type="entry name" value="PROTEINASE INHIBITOR, PROPEPTIDE"/>
    <property type="match status" value="1"/>
</dbReference>